<dbReference type="FunFam" id="3.30.160.60:FF:001119">
    <property type="entry name" value="zinc finger protein 408"/>
    <property type="match status" value="1"/>
</dbReference>
<dbReference type="InterPro" id="IPR036236">
    <property type="entry name" value="Znf_C2H2_sf"/>
</dbReference>
<sequence length="312" mass="35922">LYSGECLIEFVTKQAAAARKVITKVEEAMAQFEEGLGGERTLSDMSWKPQSSSHREEPPQHQVWEKEKVLTDQQLFKQESTSSLDQEEPEPPLIKKVQQELCSQQHEGQFLLKQENINLKETSSEETDCHEPEPNRTQPLCQSSTEAENQDQGGCRKKNSDSNGNELTRNKRSQKTNHHRDSVNGQKLKRQKRAHRGERPYSCKTCGICFNDSSHLTKHTRTHTGEKPFRCETCGKCFSQRSHLTCHMTTHTGQKPFPCRICGKCFSRRFYLIRHIRTHTGEKPFACKSCGKDFAMKCNLTRHVRTHEDPYS</sequence>
<dbReference type="GO" id="GO:0042802">
    <property type="term" value="F:identical protein binding"/>
    <property type="evidence" value="ECO:0007669"/>
    <property type="project" value="UniProtKB-ARBA"/>
</dbReference>
<dbReference type="InterPro" id="IPR013087">
    <property type="entry name" value="Znf_C2H2_type"/>
</dbReference>
<keyword evidence="4" id="KW-0677">Repeat</keyword>
<keyword evidence="3" id="KW-0479">Metal-binding</keyword>
<dbReference type="PANTHER" id="PTHR23235:SF120">
    <property type="entry name" value="KRUPPEL-LIKE FACTOR 15"/>
    <property type="match status" value="1"/>
</dbReference>
<dbReference type="GO" id="GO:0005634">
    <property type="term" value="C:nucleus"/>
    <property type="evidence" value="ECO:0007669"/>
    <property type="project" value="UniProtKB-SubCell"/>
</dbReference>
<evidence type="ECO:0000256" key="10">
    <source>
        <dbReference type="ARBA" id="ARBA00023242"/>
    </source>
</evidence>
<keyword evidence="7" id="KW-0805">Transcription regulation</keyword>
<organism evidence="14">
    <name type="scientific">Nothobranchius korthausae</name>
    <dbReference type="NCBI Taxonomy" id="1143690"/>
    <lineage>
        <taxon>Eukaryota</taxon>
        <taxon>Metazoa</taxon>
        <taxon>Chordata</taxon>
        <taxon>Craniata</taxon>
        <taxon>Vertebrata</taxon>
        <taxon>Euteleostomi</taxon>
        <taxon>Actinopterygii</taxon>
        <taxon>Neopterygii</taxon>
        <taxon>Teleostei</taxon>
        <taxon>Neoteleostei</taxon>
        <taxon>Acanthomorphata</taxon>
        <taxon>Ovalentaria</taxon>
        <taxon>Atherinomorphae</taxon>
        <taxon>Cyprinodontiformes</taxon>
        <taxon>Nothobranchiidae</taxon>
        <taxon>Nothobranchius</taxon>
    </lineage>
</organism>
<evidence type="ECO:0000256" key="2">
    <source>
        <dbReference type="ARBA" id="ARBA00006991"/>
    </source>
</evidence>
<keyword evidence="5 11" id="KW-0863">Zinc-finger</keyword>
<dbReference type="PROSITE" id="PS00028">
    <property type="entry name" value="ZINC_FINGER_C2H2_1"/>
    <property type="match status" value="4"/>
</dbReference>
<dbReference type="PANTHER" id="PTHR23235">
    <property type="entry name" value="KRUEPPEL-LIKE TRANSCRIPTION FACTOR"/>
    <property type="match status" value="1"/>
</dbReference>
<evidence type="ECO:0000256" key="9">
    <source>
        <dbReference type="ARBA" id="ARBA00023163"/>
    </source>
</evidence>
<dbReference type="SMART" id="SM00355">
    <property type="entry name" value="ZnF_C2H2"/>
    <property type="match status" value="4"/>
</dbReference>
<dbReference type="SUPFAM" id="SSF57667">
    <property type="entry name" value="beta-beta-alpha zinc fingers"/>
    <property type="match status" value="2"/>
</dbReference>
<dbReference type="GO" id="GO:0008270">
    <property type="term" value="F:zinc ion binding"/>
    <property type="evidence" value="ECO:0007669"/>
    <property type="project" value="UniProtKB-KW"/>
</dbReference>
<protein>
    <recommendedName>
        <fullName evidence="13">C2H2-type domain-containing protein</fullName>
    </recommendedName>
</protein>
<name>A0A1A8FRC9_9TELE</name>
<feature type="domain" description="C2H2-type" evidence="13">
    <location>
        <begin position="229"/>
        <end position="256"/>
    </location>
</feature>
<dbReference type="GO" id="GO:0000981">
    <property type="term" value="F:DNA-binding transcription factor activity, RNA polymerase II-specific"/>
    <property type="evidence" value="ECO:0007669"/>
    <property type="project" value="TreeGrafter"/>
</dbReference>
<dbReference type="FunFam" id="3.30.160.60:FF:001498">
    <property type="entry name" value="Zinc finger protein 404"/>
    <property type="match status" value="1"/>
</dbReference>
<evidence type="ECO:0000256" key="5">
    <source>
        <dbReference type="ARBA" id="ARBA00022771"/>
    </source>
</evidence>
<evidence type="ECO:0000256" key="11">
    <source>
        <dbReference type="PROSITE-ProRule" id="PRU00042"/>
    </source>
</evidence>
<feature type="compositionally biased region" description="Basic and acidic residues" evidence="12">
    <location>
        <begin position="53"/>
        <end position="62"/>
    </location>
</feature>
<feature type="region of interest" description="Disordered" evidence="12">
    <location>
        <begin position="121"/>
        <end position="196"/>
    </location>
</feature>
<evidence type="ECO:0000256" key="7">
    <source>
        <dbReference type="ARBA" id="ARBA00023015"/>
    </source>
</evidence>
<evidence type="ECO:0000313" key="14">
    <source>
        <dbReference type="EMBL" id="SBQ61316.1"/>
    </source>
</evidence>
<dbReference type="PROSITE" id="PS50157">
    <property type="entry name" value="ZINC_FINGER_C2H2_2"/>
    <property type="match status" value="4"/>
</dbReference>
<dbReference type="FunFam" id="3.30.160.60:FF:000508">
    <property type="entry name" value="Myeloid zinc finger 1"/>
    <property type="match status" value="1"/>
</dbReference>
<keyword evidence="9" id="KW-0804">Transcription</keyword>
<dbReference type="EMBL" id="HAEB01014789">
    <property type="protein sequence ID" value="SBQ61316.1"/>
    <property type="molecule type" value="Transcribed_RNA"/>
</dbReference>
<dbReference type="FunFam" id="3.30.160.60:FF:000384">
    <property type="entry name" value="Zinc finger protein 550"/>
    <property type="match status" value="1"/>
</dbReference>
<feature type="region of interest" description="Disordered" evidence="12">
    <location>
        <begin position="35"/>
        <end position="62"/>
    </location>
</feature>
<evidence type="ECO:0000256" key="8">
    <source>
        <dbReference type="ARBA" id="ARBA00023125"/>
    </source>
</evidence>
<evidence type="ECO:0000256" key="4">
    <source>
        <dbReference type="ARBA" id="ARBA00022737"/>
    </source>
</evidence>
<reference evidence="14" key="2">
    <citation type="submission" date="2016-06" db="EMBL/GenBank/DDBJ databases">
        <title>The genome of a short-lived fish provides insights into sex chromosome evolution and the genetic control of aging.</title>
        <authorList>
            <person name="Reichwald K."/>
            <person name="Felder M."/>
            <person name="Petzold A."/>
            <person name="Koch P."/>
            <person name="Groth M."/>
            <person name="Platzer M."/>
        </authorList>
    </citation>
    <scope>NUCLEOTIDE SEQUENCE</scope>
    <source>
        <tissue evidence="14">Brain</tissue>
    </source>
</reference>
<keyword evidence="6" id="KW-0862">Zinc</keyword>
<dbReference type="Pfam" id="PF00096">
    <property type="entry name" value="zf-C2H2"/>
    <property type="match status" value="4"/>
</dbReference>
<evidence type="ECO:0000256" key="3">
    <source>
        <dbReference type="ARBA" id="ARBA00022723"/>
    </source>
</evidence>
<comment type="similarity">
    <text evidence="2">Belongs to the krueppel C2H2-type zinc-finger protein family.</text>
</comment>
<feature type="domain" description="C2H2-type" evidence="13">
    <location>
        <begin position="201"/>
        <end position="228"/>
    </location>
</feature>
<dbReference type="GO" id="GO:0000978">
    <property type="term" value="F:RNA polymerase II cis-regulatory region sequence-specific DNA binding"/>
    <property type="evidence" value="ECO:0007669"/>
    <property type="project" value="TreeGrafter"/>
</dbReference>
<feature type="non-terminal residue" evidence="14">
    <location>
        <position position="1"/>
    </location>
</feature>
<comment type="subcellular location">
    <subcellularLocation>
        <location evidence="1">Nucleus</location>
    </subcellularLocation>
</comment>
<dbReference type="AlphaFoldDB" id="A0A1A8FRC9"/>
<proteinExistence type="inferred from homology"/>
<keyword evidence="10" id="KW-0539">Nucleus</keyword>
<keyword evidence="8" id="KW-0238">DNA-binding</keyword>
<evidence type="ECO:0000256" key="12">
    <source>
        <dbReference type="SAM" id="MobiDB-lite"/>
    </source>
</evidence>
<evidence type="ECO:0000259" key="13">
    <source>
        <dbReference type="PROSITE" id="PS50157"/>
    </source>
</evidence>
<feature type="compositionally biased region" description="Basic residues" evidence="12">
    <location>
        <begin position="187"/>
        <end position="196"/>
    </location>
</feature>
<dbReference type="Gene3D" id="3.30.160.60">
    <property type="entry name" value="Classic Zinc Finger"/>
    <property type="match status" value="4"/>
</dbReference>
<feature type="domain" description="C2H2-type" evidence="13">
    <location>
        <begin position="285"/>
        <end position="312"/>
    </location>
</feature>
<gene>
    <name evidence="14" type="primary">Nfu_g_1_002188</name>
</gene>
<evidence type="ECO:0000256" key="1">
    <source>
        <dbReference type="ARBA" id="ARBA00004123"/>
    </source>
</evidence>
<feature type="domain" description="C2H2-type" evidence="13">
    <location>
        <begin position="257"/>
        <end position="284"/>
    </location>
</feature>
<feature type="compositionally biased region" description="Polar residues" evidence="12">
    <location>
        <begin position="135"/>
        <end position="152"/>
    </location>
</feature>
<accession>A0A1A8FRC9</accession>
<reference evidence="14" key="1">
    <citation type="submission" date="2016-05" db="EMBL/GenBank/DDBJ databases">
        <authorList>
            <person name="Lavstsen T."/>
            <person name="Jespersen J.S."/>
        </authorList>
    </citation>
    <scope>NUCLEOTIDE SEQUENCE</scope>
    <source>
        <tissue evidence="14">Brain</tissue>
    </source>
</reference>
<evidence type="ECO:0000256" key="6">
    <source>
        <dbReference type="ARBA" id="ARBA00022833"/>
    </source>
</evidence>